<organism evidence="2 3">
    <name type="scientific">Ceraceosorus bombacis</name>
    <dbReference type="NCBI Taxonomy" id="401625"/>
    <lineage>
        <taxon>Eukaryota</taxon>
        <taxon>Fungi</taxon>
        <taxon>Dikarya</taxon>
        <taxon>Basidiomycota</taxon>
        <taxon>Ustilaginomycotina</taxon>
        <taxon>Exobasidiomycetes</taxon>
        <taxon>Ceraceosorales</taxon>
        <taxon>Ceraceosoraceae</taxon>
        <taxon>Ceraceosorus</taxon>
    </lineage>
</organism>
<dbReference type="EMBL" id="CCYA01000318">
    <property type="protein sequence ID" value="CEH16496.1"/>
    <property type="molecule type" value="Genomic_DNA"/>
</dbReference>
<name>A0A0P1BJC5_9BASI</name>
<protein>
    <submittedName>
        <fullName evidence="2">Uncharacterized protein</fullName>
    </submittedName>
</protein>
<accession>A0A0P1BJC5</accession>
<evidence type="ECO:0000256" key="1">
    <source>
        <dbReference type="SAM" id="MobiDB-lite"/>
    </source>
</evidence>
<dbReference type="AlphaFoldDB" id="A0A0P1BJC5"/>
<reference evidence="2 3" key="1">
    <citation type="submission" date="2014-09" db="EMBL/GenBank/DDBJ databases">
        <authorList>
            <person name="Magalhaes I.L.F."/>
            <person name="Oliveira U."/>
            <person name="Santos F.R."/>
            <person name="Vidigal T.H.D.A."/>
            <person name="Brescovit A.D."/>
            <person name="Santos A.J."/>
        </authorList>
    </citation>
    <scope>NUCLEOTIDE SEQUENCE [LARGE SCALE GENOMIC DNA]</scope>
</reference>
<proteinExistence type="predicted"/>
<dbReference type="Proteomes" id="UP000054845">
    <property type="component" value="Unassembled WGS sequence"/>
</dbReference>
<sequence length="60" mass="6538">MSEGALIAYQPKSGTAFSFFIYKLSKVPRFQKGYERQGGQRGKQSSADPSEDATPPILVA</sequence>
<evidence type="ECO:0000313" key="2">
    <source>
        <dbReference type="EMBL" id="CEH16496.1"/>
    </source>
</evidence>
<feature type="region of interest" description="Disordered" evidence="1">
    <location>
        <begin position="33"/>
        <end position="60"/>
    </location>
</feature>
<keyword evidence="3" id="KW-1185">Reference proteome</keyword>
<evidence type="ECO:0000313" key="3">
    <source>
        <dbReference type="Proteomes" id="UP000054845"/>
    </source>
</evidence>